<reference evidence="2" key="1">
    <citation type="journal article" date="2020" name="bioRxiv">
        <title>Comparative genomics of Chlamydomonas.</title>
        <authorList>
            <person name="Craig R.J."/>
            <person name="Hasan A.R."/>
            <person name="Ness R.W."/>
            <person name="Keightley P.D."/>
        </authorList>
    </citation>
    <scope>NUCLEOTIDE SEQUENCE</scope>
    <source>
        <strain evidence="2">SAG 7.73</strain>
    </source>
</reference>
<comment type="caution">
    <text evidence="2">The sequence shown here is derived from an EMBL/GenBank/DDBJ whole genome shotgun (WGS) entry which is preliminary data.</text>
</comment>
<dbReference type="Gene3D" id="3.40.50.150">
    <property type="entry name" value="Vaccinia Virus protein VP39"/>
    <property type="match status" value="1"/>
</dbReference>
<dbReference type="InterPro" id="IPR029063">
    <property type="entry name" value="SAM-dependent_MTases_sf"/>
</dbReference>
<dbReference type="SUPFAM" id="SSF53335">
    <property type="entry name" value="S-adenosyl-L-methionine-dependent methyltransferases"/>
    <property type="match status" value="1"/>
</dbReference>
<dbReference type="OrthoDB" id="530876at2759"/>
<evidence type="ECO:0000259" key="1">
    <source>
        <dbReference type="Pfam" id="PF13649"/>
    </source>
</evidence>
<dbReference type="PANTHER" id="PTHR43591:SF99">
    <property type="entry name" value="OS06G0646000 PROTEIN"/>
    <property type="match status" value="1"/>
</dbReference>
<dbReference type="InterPro" id="IPR041698">
    <property type="entry name" value="Methyltransf_25"/>
</dbReference>
<feature type="domain" description="Methyltransferase" evidence="1">
    <location>
        <begin position="3"/>
        <end position="92"/>
    </location>
</feature>
<proteinExistence type="predicted"/>
<dbReference type="EMBL" id="JAEHOC010000002">
    <property type="protein sequence ID" value="KAG2444692.1"/>
    <property type="molecule type" value="Genomic_DNA"/>
</dbReference>
<evidence type="ECO:0000313" key="2">
    <source>
        <dbReference type="EMBL" id="KAG2444692.1"/>
    </source>
</evidence>
<dbReference type="Pfam" id="PF13649">
    <property type="entry name" value="Methyltransf_25"/>
    <property type="match status" value="1"/>
</dbReference>
<protein>
    <recommendedName>
        <fullName evidence="1">Methyltransferase domain-containing protein</fullName>
    </recommendedName>
</protein>
<name>A0A835WC59_CHLIN</name>
<sequence>MVALPLARAVGRAGRVVGLDLSGGMLAVARAKAQAEGLMAPHGPLELVEQDADVAAFPPGAFDAITCSAALPFLPDTPRSLATWRDWLRPGGAGGGSGSGGLLAFNAFAAPNTPEFGIFLRLLKDRHGIEVEDPCARLGSEERCGAAMAAAGFVDVQVTREEFDDTRPRPLDAFVEGWWRQCAGSPFAPLDALLRPEQVEALRVEFVAQATASAAQRLVGGSVVNRAVTFVVTGRRP</sequence>
<dbReference type="AlphaFoldDB" id="A0A835WC59"/>
<dbReference type="Proteomes" id="UP000650467">
    <property type="component" value="Unassembled WGS sequence"/>
</dbReference>
<dbReference type="CDD" id="cd02440">
    <property type="entry name" value="AdoMet_MTases"/>
    <property type="match status" value="1"/>
</dbReference>
<keyword evidence="3" id="KW-1185">Reference proteome</keyword>
<accession>A0A835WC59</accession>
<dbReference type="GO" id="GO:0008168">
    <property type="term" value="F:methyltransferase activity"/>
    <property type="evidence" value="ECO:0007669"/>
    <property type="project" value="TreeGrafter"/>
</dbReference>
<gene>
    <name evidence="2" type="ORF">HXX76_001436</name>
</gene>
<evidence type="ECO:0000313" key="3">
    <source>
        <dbReference type="Proteomes" id="UP000650467"/>
    </source>
</evidence>
<organism evidence="2 3">
    <name type="scientific">Chlamydomonas incerta</name>
    <dbReference type="NCBI Taxonomy" id="51695"/>
    <lineage>
        <taxon>Eukaryota</taxon>
        <taxon>Viridiplantae</taxon>
        <taxon>Chlorophyta</taxon>
        <taxon>core chlorophytes</taxon>
        <taxon>Chlorophyceae</taxon>
        <taxon>CS clade</taxon>
        <taxon>Chlamydomonadales</taxon>
        <taxon>Chlamydomonadaceae</taxon>
        <taxon>Chlamydomonas</taxon>
    </lineage>
</organism>
<dbReference type="PANTHER" id="PTHR43591">
    <property type="entry name" value="METHYLTRANSFERASE"/>
    <property type="match status" value="1"/>
</dbReference>